<accession>A0A6N6JM53</accession>
<dbReference type="OrthoDB" id="7876498at2"/>
<evidence type="ECO:0000313" key="2">
    <source>
        <dbReference type="Proteomes" id="UP000436822"/>
    </source>
</evidence>
<protein>
    <submittedName>
        <fullName evidence="1">Uncharacterized protein</fullName>
    </submittedName>
</protein>
<organism evidence="1 2">
    <name type="scientific">Litoreibacter roseus</name>
    <dbReference type="NCBI Taxonomy" id="2601869"/>
    <lineage>
        <taxon>Bacteria</taxon>
        <taxon>Pseudomonadati</taxon>
        <taxon>Pseudomonadota</taxon>
        <taxon>Alphaproteobacteria</taxon>
        <taxon>Rhodobacterales</taxon>
        <taxon>Roseobacteraceae</taxon>
        <taxon>Litoreibacter</taxon>
    </lineage>
</organism>
<sequence>MTTTHYIAETDEAHQVSALWVKPKGRKSARVFNPLVDQLDPSQAAKFDGAPEADIKKWIAVRKAISAR</sequence>
<proteinExistence type="predicted"/>
<dbReference type="RefSeq" id="WP_159811267.1">
    <property type="nucleotide sequence ID" value="NZ_BLJE01000021.1"/>
</dbReference>
<gene>
    <name evidence="1" type="ORF">KIN_44550</name>
</gene>
<comment type="caution">
    <text evidence="1">The sequence shown here is derived from an EMBL/GenBank/DDBJ whole genome shotgun (WGS) entry which is preliminary data.</text>
</comment>
<reference evidence="1 2" key="1">
    <citation type="submission" date="2019-12" db="EMBL/GenBank/DDBJ databases">
        <title>Litoreibacter badius sp. nov., a novel bacteriochlorophyll a-containing bacterium in the genus Litoreibacter.</title>
        <authorList>
            <person name="Kanamuro M."/>
            <person name="Takabe Y."/>
            <person name="Mori K."/>
            <person name="Takaichi S."/>
            <person name="Hanada S."/>
        </authorList>
    </citation>
    <scope>NUCLEOTIDE SEQUENCE [LARGE SCALE GENOMIC DNA]</scope>
    <source>
        <strain evidence="1 2">K6</strain>
    </source>
</reference>
<name>A0A6N6JM53_9RHOB</name>
<dbReference type="Proteomes" id="UP000436822">
    <property type="component" value="Unassembled WGS sequence"/>
</dbReference>
<keyword evidence="2" id="KW-1185">Reference proteome</keyword>
<evidence type="ECO:0000313" key="1">
    <source>
        <dbReference type="EMBL" id="GFE67381.1"/>
    </source>
</evidence>
<dbReference type="AlphaFoldDB" id="A0A6N6JM53"/>
<dbReference type="EMBL" id="BLJE01000021">
    <property type="protein sequence ID" value="GFE67381.1"/>
    <property type="molecule type" value="Genomic_DNA"/>
</dbReference>